<comment type="caution">
    <text evidence="2">The sequence shown here is derived from an EMBL/GenBank/DDBJ whole genome shotgun (WGS) entry which is preliminary data.</text>
</comment>
<feature type="region of interest" description="Disordered" evidence="1">
    <location>
        <begin position="19"/>
        <end position="40"/>
    </location>
</feature>
<organism evidence="2 3">
    <name type="scientific">Paraprevotella clara YIT 11840</name>
    <dbReference type="NCBI Taxonomy" id="762968"/>
    <lineage>
        <taxon>Bacteria</taxon>
        <taxon>Pseudomonadati</taxon>
        <taxon>Bacteroidota</taxon>
        <taxon>Bacteroidia</taxon>
        <taxon>Bacteroidales</taxon>
        <taxon>Prevotellaceae</taxon>
        <taxon>Paraprevotella</taxon>
    </lineage>
</organism>
<feature type="compositionally biased region" description="Basic and acidic residues" evidence="1">
    <location>
        <begin position="19"/>
        <end position="32"/>
    </location>
</feature>
<evidence type="ECO:0000313" key="2">
    <source>
        <dbReference type="EMBL" id="EHH00863.1"/>
    </source>
</evidence>
<proteinExistence type="predicted"/>
<name>G5SPG4_9BACT</name>
<sequence>MEHVDEYKEKERYFMQHGPWERHGTGTREFKQQEGAGGDGCHVDEYENMVQELEPDGGIPYQCHILDRLYDPYEQDPTSDLAEPVTASVPEEVHAQPQQEHEACSCRVLHELYINNIAVHFAAGKKKRY</sequence>
<dbReference type="EMBL" id="AFFY01000017">
    <property type="protein sequence ID" value="EHH00863.1"/>
    <property type="molecule type" value="Genomic_DNA"/>
</dbReference>
<dbReference type="Proteomes" id="UP000003598">
    <property type="component" value="Unassembled WGS sequence"/>
</dbReference>
<reference evidence="2 3" key="1">
    <citation type="submission" date="2011-03" db="EMBL/GenBank/DDBJ databases">
        <authorList>
            <person name="Weinstock G."/>
            <person name="Sodergren E."/>
            <person name="Clifton S."/>
            <person name="Fulton L."/>
            <person name="Fulton B."/>
            <person name="Courtney L."/>
            <person name="Fronick C."/>
            <person name="Harrison M."/>
            <person name="Strong C."/>
            <person name="Farmer C."/>
            <person name="Delahaunty K."/>
            <person name="Markovic C."/>
            <person name="Hall O."/>
            <person name="Minx P."/>
            <person name="Tomlinson C."/>
            <person name="Mitreva M."/>
            <person name="Hou S."/>
            <person name="Chen J."/>
            <person name="Wollam A."/>
            <person name="Pepin K.H."/>
            <person name="Johnson M."/>
            <person name="Bhonagiri V."/>
            <person name="Zhang X."/>
            <person name="Suruliraj S."/>
            <person name="Warren W."/>
            <person name="Chinwalla A."/>
            <person name="Mardis E.R."/>
            <person name="Wilson R.K."/>
        </authorList>
    </citation>
    <scope>NUCLEOTIDE SEQUENCE [LARGE SCALE GENOMIC DNA]</scope>
    <source>
        <strain evidence="2 3">YIT 11840</strain>
    </source>
</reference>
<dbReference type="STRING" id="762968.HMPREF9441_01247"/>
<evidence type="ECO:0000256" key="1">
    <source>
        <dbReference type="SAM" id="MobiDB-lite"/>
    </source>
</evidence>
<gene>
    <name evidence="2" type="ORF">HMPREF9441_01247</name>
</gene>
<dbReference type="AlphaFoldDB" id="G5SPG4"/>
<evidence type="ECO:0000313" key="3">
    <source>
        <dbReference type="Proteomes" id="UP000003598"/>
    </source>
</evidence>
<keyword evidence="3" id="KW-1185">Reference proteome</keyword>
<dbReference type="HOGENOM" id="CLU_1946711_0_0_10"/>
<accession>G5SPG4</accession>
<protein>
    <submittedName>
        <fullName evidence="2">Uncharacterized protein</fullName>
    </submittedName>
</protein>